<sequence>MNASPLAPAELAELYRGHPLVAHAAGNLQRNLGARALSYAMIAVRRMRAAGDEEGLAIWLALHAELCAGESIAAPTRH</sequence>
<dbReference type="KEGG" id="hgn:E6W36_03305"/>
<evidence type="ECO:0000313" key="2">
    <source>
        <dbReference type="Proteomes" id="UP000298714"/>
    </source>
</evidence>
<gene>
    <name evidence="1" type="ORF">E6W36_03305</name>
</gene>
<reference evidence="2" key="1">
    <citation type="submission" date="2019-04" db="EMBL/GenBank/DDBJ databases">
        <title>Complete genome sequence of Sphingomonas sp. W1-2-3.</title>
        <authorList>
            <person name="Im W.T."/>
        </authorList>
    </citation>
    <scope>NUCLEOTIDE SEQUENCE [LARGE SCALE GENOMIC DNA]</scope>
    <source>
        <strain evidence="2">W1-2-3</strain>
    </source>
</reference>
<dbReference type="Proteomes" id="UP000298714">
    <property type="component" value="Chromosome"/>
</dbReference>
<name>A0A4D7BTS3_9SPHN</name>
<dbReference type="RefSeq" id="WP_222873761.1">
    <property type="nucleotide sequence ID" value="NZ_CP039704.1"/>
</dbReference>
<proteinExistence type="predicted"/>
<organism evidence="1 2">
    <name type="scientific">Hankyongella ginsenosidimutans</name>
    <dbReference type="NCBI Taxonomy" id="1763828"/>
    <lineage>
        <taxon>Bacteria</taxon>
        <taxon>Pseudomonadati</taxon>
        <taxon>Pseudomonadota</taxon>
        <taxon>Alphaproteobacteria</taxon>
        <taxon>Sphingomonadales</taxon>
        <taxon>Sphingomonadaceae</taxon>
        <taxon>Hankyongella</taxon>
    </lineage>
</organism>
<dbReference type="AlphaFoldDB" id="A0A4D7BTS3"/>
<dbReference type="EMBL" id="CP039704">
    <property type="protein sequence ID" value="QCI78969.1"/>
    <property type="molecule type" value="Genomic_DNA"/>
</dbReference>
<evidence type="ECO:0000313" key="1">
    <source>
        <dbReference type="EMBL" id="QCI78969.1"/>
    </source>
</evidence>
<keyword evidence="2" id="KW-1185">Reference proteome</keyword>
<accession>A0A4D7BTS3</accession>
<protein>
    <submittedName>
        <fullName evidence="1">Uncharacterized protein</fullName>
    </submittedName>
</protein>